<dbReference type="InterPro" id="IPR011994">
    <property type="entry name" value="Cytidylate_kinase_dom"/>
</dbReference>
<dbReference type="GO" id="GO:0008652">
    <property type="term" value="P:amino acid biosynthetic process"/>
    <property type="evidence" value="ECO:0007669"/>
    <property type="project" value="UniProtKB-KW"/>
</dbReference>
<dbReference type="InterPro" id="IPR036968">
    <property type="entry name" value="Enolpyruvate_Tfrase_sf"/>
</dbReference>
<evidence type="ECO:0000256" key="7">
    <source>
        <dbReference type="ARBA" id="ARBA00022741"/>
    </source>
</evidence>
<name>A0A4R6XKA0_9GAMM</name>
<keyword evidence="4 14" id="KW-0963">Cytoplasm</keyword>
<proteinExistence type="inferred from homology"/>
<dbReference type="GO" id="GO:0003866">
    <property type="term" value="F:3-phosphoshikimate 1-carboxyvinyltransferase activity"/>
    <property type="evidence" value="ECO:0007669"/>
    <property type="project" value="UniProtKB-UniRule"/>
</dbReference>
<organism evidence="18 19">
    <name type="scientific">Marinicella litoralis</name>
    <dbReference type="NCBI Taxonomy" id="644220"/>
    <lineage>
        <taxon>Bacteria</taxon>
        <taxon>Pseudomonadati</taxon>
        <taxon>Pseudomonadota</taxon>
        <taxon>Gammaproteobacteria</taxon>
        <taxon>Lysobacterales</taxon>
        <taxon>Marinicellaceae</taxon>
        <taxon>Marinicella</taxon>
    </lineage>
</organism>
<feature type="binding site" evidence="14">
    <location>
        <position position="100"/>
    </location>
    <ligand>
        <name>phosphoenolpyruvate</name>
        <dbReference type="ChEBI" id="CHEBI:58702"/>
    </ligand>
</feature>
<keyword evidence="7 15" id="KW-0547">Nucleotide-binding</keyword>
<dbReference type="EC" id="2.5.1.19" evidence="14"/>
<feature type="binding site" evidence="14">
    <location>
        <position position="28"/>
    </location>
    <ligand>
        <name>phosphoenolpyruvate</name>
        <dbReference type="ChEBI" id="CHEBI:58702"/>
    </ligand>
</feature>
<evidence type="ECO:0000313" key="19">
    <source>
        <dbReference type="Proteomes" id="UP000295724"/>
    </source>
</evidence>
<evidence type="ECO:0000256" key="13">
    <source>
        <dbReference type="ARBA" id="ARBA00048478"/>
    </source>
</evidence>
<protein>
    <recommendedName>
        <fullName evidence="14 15">Multifunctional fusion protein</fullName>
    </recommendedName>
    <domain>
        <recommendedName>
            <fullName evidence="14">3-phosphoshikimate 1-carboxyvinyltransferase</fullName>
            <ecNumber evidence="14">2.5.1.19</ecNumber>
        </recommendedName>
        <alternativeName>
            <fullName evidence="14">5-enolpyruvylshikimate-3-phosphate synthase</fullName>
            <shortName evidence="14">EPSP synthase</shortName>
            <shortName evidence="14">EPSPS</shortName>
        </alternativeName>
    </domain>
    <domain>
        <recommendedName>
            <fullName evidence="15">Cytidylate kinase</fullName>
            <shortName evidence="15">CK</shortName>
            <ecNumber evidence="15">2.7.4.25</ecNumber>
        </recommendedName>
        <alternativeName>
            <fullName evidence="15">Cytidine monophosphate kinase</fullName>
            <shortName evidence="15">CMP kinase</shortName>
        </alternativeName>
    </domain>
</protein>
<evidence type="ECO:0000256" key="14">
    <source>
        <dbReference type="HAMAP-Rule" id="MF_00210"/>
    </source>
</evidence>
<evidence type="ECO:0000256" key="11">
    <source>
        <dbReference type="ARBA" id="ARBA00044633"/>
    </source>
</evidence>
<feature type="binding site" evidence="14">
    <location>
        <position position="28"/>
    </location>
    <ligand>
        <name>3-phosphoshikimate</name>
        <dbReference type="ChEBI" id="CHEBI:145989"/>
    </ligand>
</feature>
<keyword evidence="10 14" id="KW-0057">Aromatic amino acid biosynthesis</keyword>
<dbReference type="GO" id="GO:0005524">
    <property type="term" value="F:ATP binding"/>
    <property type="evidence" value="ECO:0007669"/>
    <property type="project" value="UniProtKB-UniRule"/>
</dbReference>
<comment type="function">
    <text evidence="14">Catalyzes the transfer of the enolpyruvyl moiety of phosphoenolpyruvate (PEP) to the 5-hydroxyl of shikimate-3-phosphate (S3P) to produce enolpyruvyl shikimate-3-phosphate and inorganic phosphate.</text>
</comment>
<feature type="binding site" evidence="14">
    <location>
        <position position="172"/>
    </location>
    <ligand>
        <name>3-phosphoshikimate</name>
        <dbReference type="ChEBI" id="CHEBI:145989"/>
    </ligand>
</feature>
<dbReference type="EMBL" id="SNZB01000005">
    <property type="protein sequence ID" value="TDR18314.1"/>
    <property type="molecule type" value="Genomic_DNA"/>
</dbReference>
<dbReference type="InterPro" id="IPR013792">
    <property type="entry name" value="RNA3'P_cycl/enolpyr_Trfase_a/b"/>
</dbReference>
<keyword evidence="5 14" id="KW-0028">Amino-acid biosynthesis</keyword>
<feature type="active site" description="Proton acceptor" evidence="14">
    <location>
        <position position="320"/>
    </location>
</feature>
<dbReference type="GO" id="GO:0005737">
    <property type="term" value="C:cytoplasm"/>
    <property type="evidence" value="ECO:0007669"/>
    <property type="project" value="UniProtKB-SubCell"/>
</dbReference>
<keyword evidence="9 15" id="KW-0067">ATP-binding</keyword>
<dbReference type="GO" id="GO:0009073">
    <property type="term" value="P:aromatic amino acid family biosynthetic process"/>
    <property type="evidence" value="ECO:0007669"/>
    <property type="project" value="UniProtKB-KW"/>
</dbReference>
<dbReference type="SUPFAM" id="SSF55205">
    <property type="entry name" value="EPT/RTPC-like"/>
    <property type="match status" value="1"/>
</dbReference>
<feature type="binding site" evidence="15">
    <location>
        <begin position="446"/>
        <end position="454"/>
    </location>
    <ligand>
        <name>ATP</name>
        <dbReference type="ChEBI" id="CHEBI:30616"/>
    </ligand>
</feature>
<comment type="catalytic activity">
    <reaction evidence="11">
        <text>3-phosphoshikimate + phosphoenolpyruvate = 5-O-(1-carboxyvinyl)-3-phosphoshikimate + phosphate</text>
        <dbReference type="Rhea" id="RHEA:21256"/>
        <dbReference type="ChEBI" id="CHEBI:43474"/>
        <dbReference type="ChEBI" id="CHEBI:57701"/>
        <dbReference type="ChEBI" id="CHEBI:58702"/>
        <dbReference type="ChEBI" id="CHEBI:145989"/>
        <dbReference type="EC" id="2.5.1.19"/>
    </reaction>
    <physiologicalReaction direction="left-to-right" evidence="11">
        <dbReference type="Rhea" id="RHEA:21257"/>
    </physiologicalReaction>
</comment>
<dbReference type="FunFam" id="3.65.10.10:FF:000005">
    <property type="entry name" value="3-phosphoshikimate 1-carboxyvinyltransferase"/>
    <property type="match status" value="1"/>
</dbReference>
<evidence type="ECO:0000259" key="17">
    <source>
        <dbReference type="Pfam" id="PF02224"/>
    </source>
</evidence>
<comment type="subcellular location">
    <subcellularLocation>
        <location evidence="14">Cytoplasm</location>
    </subcellularLocation>
</comment>
<dbReference type="GO" id="GO:0009423">
    <property type="term" value="P:chorismate biosynthetic process"/>
    <property type="evidence" value="ECO:0007669"/>
    <property type="project" value="UniProtKB-UniRule"/>
</dbReference>
<feature type="binding site" evidence="14">
    <location>
        <position position="347"/>
    </location>
    <ligand>
        <name>3-phosphoshikimate</name>
        <dbReference type="ChEBI" id="CHEBI:145989"/>
    </ligand>
</feature>
<evidence type="ECO:0000256" key="1">
    <source>
        <dbReference type="ARBA" id="ARBA00004811"/>
    </source>
</evidence>
<sequence length="661" mass="70711">MAKINSLDVFSLGAIDQLSGQFSVPGDKSISHRSIIFGSIAKGITQIKGFLRSEDCLATLKVMQDLGVDIIDDGIEIVINGVGLNGLKAPKHDLDCGNAGTAMRLLSGLLAAQKFNATLTGDESLSGRPMGRVIKPLTQMGASIDSIDFKAPLKFSYKQKLAPIHYISPIASAQVKSAILIAGLYVDGTTSVTEPNKSRDHTETMLKGFGCDVHIDGLTISVQGKPDLAGQKIEVPADISSAAFFMVLGLCHPQADFVIKNVSINPTRDGVIKILKAMGGRLTMDNIKNQAGEQVADIRVQSSELIGIDIPHELIPSAIDEFPVLFVAAALATGRTTLTGAEELRHKESDRIKVMVDGLKLLGIECSEQPDGAVIHGGQLQSGLVDGHGDHRCAMSFLLAGTLSQGQEIAVKGCHNIGTSFPEFFDLVKSLGIQVNQPIPVITIDGPSGVGKGTTCALVAEQLGWHLLDSGSIYRALALKVMKASIDTKDEALLIETAKSLQLSFTVADDGTTQIKLDGEVVNEQLRSEACGDMASKIAPIPAIRQALFIRQKAFQRHPGLVADGRDMGTVVFKSAPLKVFLTANAEERAKRRHKQLKLKGVDVKIRALLEDIEARDFRDSTRKVAPLVPAADAHVIDTSDLSIKQVLAQIMNLVEQNVKV</sequence>
<comment type="subunit">
    <text evidence="14">Monomer.</text>
</comment>
<dbReference type="SUPFAM" id="SSF52540">
    <property type="entry name" value="P-loop containing nucleoside triphosphate hydrolases"/>
    <property type="match status" value="1"/>
</dbReference>
<dbReference type="CDD" id="cd02020">
    <property type="entry name" value="CMPK"/>
    <property type="match status" value="1"/>
</dbReference>
<evidence type="ECO:0000256" key="8">
    <source>
        <dbReference type="ARBA" id="ARBA00022777"/>
    </source>
</evidence>
<evidence type="ECO:0000259" key="16">
    <source>
        <dbReference type="Pfam" id="PF00275"/>
    </source>
</evidence>
<feature type="binding site" evidence="14">
    <location>
        <position position="351"/>
    </location>
    <ligand>
        <name>phosphoenolpyruvate</name>
        <dbReference type="ChEBI" id="CHEBI:58702"/>
    </ligand>
</feature>
<keyword evidence="19" id="KW-1185">Reference proteome</keyword>
<feature type="binding site" evidence="14">
    <location>
        <position position="128"/>
    </location>
    <ligand>
        <name>phosphoenolpyruvate</name>
        <dbReference type="ChEBI" id="CHEBI:58702"/>
    </ligand>
</feature>
<dbReference type="InterPro" id="IPR027417">
    <property type="entry name" value="P-loop_NTPase"/>
</dbReference>
<comment type="pathway">
    <text evidence="1 14">Metabolic intermediate biosynthesis; chorismate biosynthesis; chorismate from D-erythrose 4-phosphate and phosphoenolpyruvate: step 6/7.</text>
</comment>
<comment type="catalytic activity">
    <reaction evidence="13 15">
        <text>CMP + ATP = CDP + ADP</text>
        <dbReference type="Rhea" id="RHEA:11600"/>
        <dbReference type="ChEBI" id="CHEBI:30616"/>
        <dbReference type="ChEBI" id="CHEBI:58069"/>
        <dbReference type="ChEBI" id="CHEBI:60377"/>
        <dbReference type="ChEBI" id="CHEBI:456216"/>
        <dbReference type="EC" id="2.7.4.25"/>
    </reaction>
</comment>
<dbReference type="AlphaFoldDB" id="A0A4R6XKA0"/>
<evidence type="ECO:0000256" key="10">
    <source>
        <dbReference type="ARBA" id="ARBA00023141"/>
    </source>
</evidence>
<evidence type="ECO:0000256" key="3">
    <source>
        <dbReference type="ARBA" id="ARBA00009948"/>
    </source>
</evidence>
<evidence type="ECO:0000256" key="15">
    <source>
        <dbReference type="HAMAP-Rule" id="MF_00238"/>
    </source>
</evidence>
<dbReference type="PANTHER" id="PTHR21090">
    <property type="entry name" value="AROM/DEHYDROQUINATE SYNTHASE"/>
    <property type="match status" value="1"/>
</dbReference>
<dbReference type="Pfam" id="PF00275">
    <property type="entry name" value="EPSP_synthase"/>
    <property type="match status" value="1"/>
</dbReference>
<dbReference type="InterPro" id="IPR003136">
    <property type="entry name" value="Cytidylate_kin"/>
</dbReference>
<feature type="domain" description="Cytidylate kinase" evidence="17">
    <location>
        <begin position="442"/>
        <end position="656"/>
    </location>
</feature>
<reference evidence="18 19" key="1">
    <citation type="submission" date="2019-03" db="EMBL/GenBank/DDBJ databases">
        <title>Genomic Encyclopedia of Type Strains, Phase IV (KMG-IV): sequencing the most valuable type-strain genomes for metagenomic binning, comparative biology and taxonomic classification.</title>
        <authorList>
            <person name="Goeker M."/>
        </authorList>
    </citation>
    <scope>NUCLEOTIDE SEQUENCE [LARGE SCALE GENOMIC DNA]</scope>
    <source>
        <strain evidence="18 19">DSM 25488</strain>
    </source>
</reference>
<feature type="binding site" evidence="14">
    <location>
        <position position="320"/>
    </location>
    <ligand>
        <name>3-phosphoshikimate</name>
        <dbReference type="ChEBI" id="CHEBI:145989"/>
    </ligand>
</feature>
<dbReference type="PANTHER" id="PTHR21090:SF5">
    <property type="entry name" value="PENTAFUNCTIONAL AROM POLYPEPTIDE"/>
    <property type="match status" value="1"/>
</dbReference>
<evidence type="ECO:0000256" key="5">
    <source>
        <dbReference type="ARBA" id="ARBA00022605"/>
    </source>
</evidence>
<keyword evidence="8 15" id="KW-0418">Kinase</keyword>
<dbReference type="InterPro" id="IPR006264">
    <property type="entry name" value="EPSP_synthase"/>
</dbReference>
<evidence type="ECO:0000256" key="9">
    <source>
        <dbReference type="ARBA" id="ARBA00022840"/>
    </source>
</evidence>
<evidence type="ECO:0000256" key="2">
    <source>
        <dbReference type="ARBA" id="ARBA00009427"/>
    </source>
</evidence>
<dbReference type="InterPro" id="IPR023193">
    <property type="entry name" value="EPSP_synthase_CS"/>
</dbReference>
<feature type="domain" description="Enolpyruvate transferase" evidence="16">
    <location>
        <begin position="15"/>
        <end position="426"/>
    </location>
</feature>
<evidence type="ECO:0000256" key="6">
    <source>
        <dbReference type="ARBA" id="ARBA00022679"/>
    </source>
</evidence>
<dbReference type="EC" id="2.7.4.25" evidence="15"/>
<keyword evidence="6 14" id="KW-0808">Transferase</keyword>
<feature type="binding site" evidence="14">
    <location>
        <position position="29"/>
    </location>
    <ligand>
        <name>3-phosphoshikimate</name>
        <dbReference type="ChEBI" id="CHEBI:145989"/>
    </ligand>
</feature>
<evidence type="ECO:0000256" key="4">
    <source>
        <dbReference type="ARBA" id="ARBA00022490"/>
    </source>
</evidence>
<dbReference type="Gene3D" id="3.40.50.300">
    <property type="entry name" value="P-loop containing nucleotide triphosphate hydrolases"/>
    <property type="match status" value="1"/>
</dbReference>
<dbReference type="GO" id="GO:0036431">
    <property type="term" value="F:dCMP kinase activity"/>
    <property type="evidence" value="ECO:0007669"/>
    <property type="project" value="InterPro"/>
</dbReference>
<dbReference type="GO" id="GO:0036430">
    <property type="term" value="F:CMP kinase activity"/>
    <property type="evidence" value="ECO:0007669"/>
    <property type="project" value="RHEA"/>
</dbReference>
<dbReference type="GO" id="GO:0006220">
    <property type="term" value="P:pyrimidine nucleotide metabolic process"/>
    <property type="evidence" value="ECO:0007669"/>
    <property type="project" value="UniProtKB-UniRule"/>
</dbReference>
<dbReference type="NCBIfam" id="TIGR01356">
    <property type="entry name" value="aroA"/>
    <property type="match status" value="1"/>
</dbReference>
<evidence type="ECO:0000256" key="12">
    <source>
        <dbReference type="ARBA" id="ARBA00047615"/>
    </source>
</evidence>
<gene>
    <name evidence="14" type="primary">aroA</name>
    <name evidence="15" type="synonym">cmk</name>
    <name evidence="18" type="ORF">C8D91_2230</name>
</gene>
<dbReference type="PROSITE" id="PS00885">
    <property type="entry name" value="EPSP_SYNTHASE_2"/>
    <property type="match status" value="1"/>
</dbReference>
<dbReference type="CDD" id="cd01556">
    <property type="entry name" value="EPSP_synthase"/>
    <property type="match status" value="1"/>
</dbReference>
<comment type="caution">
    <text evidence="18">The sequence shown here is derived from an EMBL/GenBank/DDBJ whole genome shotgun (WGS) entry which is preliminary data.</text>
</comment>
<dbReference type="RefSeq" id="WP_133566523.1">
    <property type="nucleotide sequence ID" value="NZ_SNZB01000005.1"/>
</dbReference>
<comment type="caution">
    <text evidence="14">Lacks conserved residue(s) required for the propagation of feature annotation.</text>
</comment>
<comment type="similarity">
    <text evidence="2 15">Belongs to the cytidylate kinase family. Type 1 subfamily.</text>
</comment>
<dbReference type="NCBIfam" id="TIGR00017">
    <property type="entry name" value="cmk"/>
    <property type="match status" value="1"/>
</dbReference>
<dbReference type="HAMAP" id="MF_00210">
    <property type="entry name" value="EPSP_synth"/>
    <property type="match status" value="1"/>
</dbReference>
<feature type="binding site" evidence="14">
    <location>
        <position position="392"/>
    </location>
    <ligand>
        <name>phosphoenolpyruvate</name>
        <dbReference type="ChEBI" id="CHEBI:58702"/>
    </ligand>
</feature>
<dbReference type="Proteomes" id="UP000295724">
    <property type="component" value="Unassembled WGS sequence"/>
</dbReference>
<feature type="binding site" evidence="14">
    <location>
        <position position="33"/>
    </location>
    <ligand>
        <name>3-phosphoshikimate</name>
        <dbReference type="ChEBI" id="CHEBI:145989"/>
    </ligand>
</feature>
<comment type="similarity">
    <text evidence="3 14">Belongs to the EPSP synthase family.</text>
</comment>
<comment type="catalytic activity">
    <reaction evidence="12 15">
        <text>dCMP + ATP = dCDP + ADP</text>
        <dbReference type="Rhea" id="RHEA:25094"/>
        <dbReference type="ChEBI" id="CHEBI:30616"/>
        <dbReference type="ChEBI" id="CHEBI:57566"/>
        <dbReference type="ChEBI" id="CHEBI:58593"/>
        <dbReference type="ChEBI" id="CHEBI:456216"/>
        <dbReference type="EC" id="2.7.4.25"/>
    </reaction>
</comment>
<accession>A0A4R6XKA0</accession>
<dbReference type="InterPro" id="IPR001986">
    <property type="entry name" value="Enolpyruvate_Tfrase_dom"/>
</dbReference>
<feature type="binding site" evidence="14">
    <location>
        <position position="174"/>
    </location>
    <ligand>
        <name>3-phosphoshikimate</name>
        <dbReference type="ChEBI" id="CHEBI:145989"/>
    </ligand>
</feature>
<feature type="binding site" evidence="14">
    <location>
        <position position="174"/>
    </location>
    <ligand>
        <name>phosphoenolpyruvate</name>
        <dbReference type="ChEBI" id="CHEBI:58702"/>
    </ligand>
</feature>
<dbReference type="Gene3D" id="3.65.10.10">
    <property type="entry name" value="Enolpyruvate transferase domain"/>
    <property type="match status" value="2"/>
</dbReference>
<dbReference type="UniPathway" id="UPA00053">
    <property type="reaction ID" value="UER00089"/>
</dbReference>
<dbReference type="PROSITE" id="PS00104">
    <property type="entry name" value="EPSP_SYNTHASE_1"/>
    <property type="match status" value="1"/>
</dbReference>
<evidence type="ECO:0000313" key="18">
    <source>
        <dbReference type="EMBL" id="TDR18314.1"/>
    </source>
</evidence>
<dbReference type="HAMAP" id="MF_00238">
    <property type="entry name" value="Cytidyl_kinase_type1"/>
    <property type="match status" value="1"/>
</dbReference>
<dbReference type="Pfam" id="PF02224">
    <property type="entry name" value="Cytidylate_kin"/>
    <property type="match status" value="1"/>
</dbReference>